<dbReference type="Pfam" id="PF03544">
    <property type="entry name" value="TonB_C"/>
    <property type="match status" value="1"/>
</dbReference>
<dbReference type="NCBIfam" id="TIGR01352">
    <property type="entry name" value="tonB_Cterm"/>
    <property type="match status" value="1"/>
</dbReference>
<evidence type="ECO:0000313" key="9">
    <source>
        <dbReference type="Proteomes" id="UP000831921"/>
    </source>
</evidence>
<feature type="transmembrane region" description="Helical" evidence="6">
    <location>
        <begin position="12"/>
        <end position="35"/>
    </location>
</feature>
<feature type="region of interest" description="Disordered" evidence="5">
    <location>
        <begin position="236"/>
        <end position="267"/>
    </location>
</feature>
<feature type="compositionally biased region" description="Gly residues" evidence="5">
    <location>
        <begin position="132"/>
        <end position="159"/>
    </location>
</feature>
<comment type="subcellular location">
    <subcellularLocation>
        <location evidence="1">Membrane</location>
        <topology evidence="1">Single-pass membrane protein</topology>
    </subcellularLocation>
</comment>
<dbReference type="EMBL" id="CP097253">
    <property type="protein sequence ID" value="UUR09274.1"/>
    <property type="molecule type" value="Genomic_DNA"/>
</dbReference>
<dbReference type="Gene3D" id="3.30.1150.10">
    <property type="match status" value="1"/>
</dbReference>
<evidence type="ECO:0000256" key="5">
    <source>
        <dbReference type="SAM" id="MobiDB-lite"/>
    </source>
</evidence>
<feature type="region of interest" description="Disordered" evidence="5">
    <location>
        <begin position="50"/>
        <end position="99"/>
    </location>
</feature>
<dbReference type="SUPFAM" id="SSF74653">
    <property type="entry name" value="TolA/TonB C-terminal domain"/>
    <property type="match status" value="1"/>
</dbReference>
<evidence type="ECO:0000259" key="7">
    <source>
        <dbReference type="PROSITE" id="PS52015"/>
    </source>
</evidence>
<evidence type="ECO:0000256" key="4">
    <source>
        <dbReference type="ARBA" id="ARBA00023136"/>
    </source>
</evidence>
<feature type="domain" description="TonB C-terminal" evidence="7">
    <location>
        <begin position="161"/>
        <end position="257"/>
    </location>
</feature>
<feature type="compositionally biased region" description="Pro residues" evidence="5">
    <location>
        <begin position="57"/>
        <end position="71"/>
    </location>
</feature>
<proteinExistence type="predicted"/>
<reference evidence="8 9" key="1">
    <citation type="submission" date="2022-05" db="EMBL/GenBank/DDBJ databases">
        <title>S8-45 Sphingomonas ultraviolaceadurans.</title>
        <authorList>
            <person name="Liu Y."/>
        </authorList>
    </citation>
    <scope>NUCLEOTIDE SEQUENCE [LARGE SCALE GENOMIC DNA]</scope>
    <source>
        <strain evidence="8 9">S8-45</strain>
    </source>
</reference>
<evidence type="ECO:0000256" key="3">
    <source>
        <dbReference type="ARBA" id="ARBA00022989"/>
    </source>
</evidence>
<keyword evidence="3 6" id="KW-1133">Transmembrane helix</keyword>
<dbReference type="RefSeq" id="WP_249505042.1">
    <property type="nucleotide sequence ID" value="NZ_CP097253.1"/>
</dbReference>
<sequence length="267" mass="27375">MRRQLATPADRVRSVGLAALIHLGIGYALLTGLGVTPVPAKLAEPLTLLDITEPPEPEPPAVPMLPEPAPKPTERAADPEGAAAPPALKNTPTPVVAPPPVVRLPVPPPLPAAPIAGIGTAPNPGAAPFDGPGTGRGGEGEGLGAGRSGNGTGGGGSGGVAQEPEYLSGSIEWRDVPPAVQAQGPRGIVRFRLLVGTDGRVRDCRVTRSSGYPGLDAATCTAAIRRLRFAPARDTAGRPVEAWSPGSNEWNRRPGADRWVDPVEVRD</sequence>
<evidence type="ECO:0000256" key="1">
    <source>
        <dbReference type="ARBA" id="ARBA00004167"/>
    </source>
</evidence>
<evidence type="ECO:0000256" key="2">
    <source>
        <dbReference type="ARBA" id="ARBA00022692"/>
    </source>
</evidence>
<evidence type="ECO:0000313" key="8">
    <source>
        <dbReference type="EMBL" id="UUR09274.1"/>
    </source>
</evidence>
<feature type="region of interest" description="Disordered" evidence="5">
    <location>
        <begin position="115"/>
        <end position="163"/>
    </location>
</feature>
<dbReference type="InterPro" id="IPR037682">
    <property type="entry name" value="TonB_C"/>
</dbReference>
<evidence type="ECO:0000256" key="6">
    <source>
        <dbReference type="SAM" id="Phobius"/>
    </source>
</evidence>
<keyword evidence="9" id="KW-1185">Reference proteome</keyword>
<name>A0ABY5N0L9_9SPHN</name>
<dbReference type="PROSITE" id="PS52015">
    <property type="entry name" value="TONB_CTD"/>
    <property type="match status" value="1"/>
</dbReference>
<protein>
    <submittedName>
        <fullName evidence="8">Energy transducer TonB</fullName>
    </submittedName>
</protein>
<dbReference type="InterPro" id="IPR006260">
    <property type="entry name" value="TonB/TolA_C"/>
</dbReference>
<accession>A0ABY5N0L9</accession>
<dbReference type="Proteomes" id="UP000831921">
    <property type="component" value="Chromosome"/>
</dbReference>
<keyword evidence="4 6" id="KW-0472">Membrane</keyword>
<organism evidence="8 9">
    <name type="scientific">Sphingomonas glaciei</name>
    <dbReference type="NCBI Taxonomy" id="2938948"/>
    <lineage>
        <taxon>Bacteria</taxon>
        <taxon>Pseudomonadati</taxon>
        <taxon>Pseudomonadota</taxon>
        <taxon>Alphaproteobacteria</taxon>
        <taxon>Sphingomonadales</taxon>
        <taxon>Sphingomonadaceae</taxon>
        <taxon>Sphingomonas</taxon>
    </lineage>
</organism>
<keyword evidence="2 6" id="KW-0812">Transmembrane</keyword>
<feature type="compositionally biased region" description="Low complexity" evidence="5">
    <location>
        <begin position="115"/>
        <end position="128"/>
    </location>
</feature>
<feature type="compositionally biased region" description="Low complexity" evidence="5">
    <location>
        <begin position="79"/>
        <end position="94"/>
    </location>
</feature>
<gene>
    <name evidence="8" type="ORF">M1K48_06600</name>
</gene>
<feature type="compositionally biased region" description="Basic and acidic residues" evidence="5">
    <location>
        <begin position="250"/>
        <end position="267"/>
    </location>
</feature>